<dbReference type="AlphaFoldDB" id="A0A1V0N3Z6"/>
<feature type="transmembrane region" description="Helical" evidence="1">
    <location>
        <begin position="90"/>
        <end position="109"/>
    </location>
</feature>
<evidence type="ECO:0000256" key="1">
    <source>
        <dbReference type="SAM" id="Phobius"/>
    </source>
</evidence>
<gene>
    <name evidence="2" type="ORF">FAD_0987</name>
</gene>
<sequence length="222" mass="25401">MYDPERIKGNVKEKREKNKKIAVKLFISAILIYIVMFSVEAIISKNLIINYALILILIGFSIVIITSVKLINKINIKLNKKIENRSNIKLIEAFVLLSIIISFSVYYLLSKNNITLYILVALLLICSIIISRMMNIFYKLLNSGIISINTNFNKNIKYSTLVDVGGILLILAIADIIILLISEMSRFLNLFSISIITIFSAIIVLLAFYIYKSYNYKLFKIN</sequence>
<dbReference type="Proteomes" id="UP000192050">
    <property type="component" value="Chromosome"/>
</dbReference>
<dbReference type="RefSeq" id="WP_081142289.1">
    <property type="nucleotide sequence ID" value="NZ_CP015363.1"/>
</dbReference>
<feature type="transmembrane region" description="Helical" evidence="1">
    <location>
        <begin position="49"/>
        <end position="70"/>
    </location>
</feature>
<dbReference type="GeneID" id="31676486"/>
<feature type="transmembrane region" description="Helical" evidence="1">
    <location>
        <begin position="187"/>
        <end position="211"/>
    </location>
</feature>
<organism evidence="2 3">
    <name type="scientific">Ferroplasma acidiphilum</name>
    <dbReference type="NCBI Taxonomy" id="74969"/>
    <lineage>
        <taxon>Archaea</taxon>
        <taxon>Methanobacteriati</taxon>
        <taxon>Thermoplasmatota</taxon>
        <taxon>Thermoplasmata</taxon>
        <taxon>Thermoplasmatales</taxon>
        <taxon>Ferroplasmaceae</taxon>
        <taxon>Ferroplasma</taxon>
    </lineage>
</organism>
<evidence type="ECO:0000313" key="2">
    <source>
        <dbReference type="EMBL" id="ARD84868.1"/>
    </source>
</evidence>
<feature type="transmembrane region" description="Helical" evidence="1">
    <location>
        <begin position="158"/>
        <end position="181"/>
    </location>
</feature>
<feature type="transmembrane region" description="Helical" evidence="1">
    <location>
        <begin position="115"/>
        <end position="138"/>
    </location>
</feature>
<proteinExistence type="predicted"/>
<dbReference type="EMBL" id="CP015363">
    <property type="protein sequence ID" value="ARD84868.1"/>
    <property type="molecule type" value="Genomic_DNA"/>
</dbReference>
<accession>A0A1V0N3Z6</accession>
<protein>
    <submittedName>
        <fullName evidence="2">Putative ABC superfamily permease</fullName>
    </submittedName>
</protein>
<dbReference type="KEGG" id="fai:FAD_0987"/>
<keyword evidence="3" id="KW-1185">Reference proteome</keyword>
<keyword evidence="1" id="KW-0812">Transmembrane</keyword>
<reference evidence="2 3" key="1">
    <citation type="submission" date="2011-10" db="EMBL/GenBank/DDBJ databases">
        <title>Metabolic and evolutionary patterns in the extreme acidophile Ferroplasma acidiphilum.</title>
        <authorList>
            <person name="Golyshina O.V."/>
            <person name="Kozyavkin S.A."/>
            <person name="Tatusov R.L."/>
            <person name="Slesarev A.I."/>
            <person name="Golyshin P.N."/>
        </authorList>
    </citation>
    <scope>NUCLEOTIDE SEQUENCE [LARGE SCALE GENOMIC DNA]</scope>
    <source>
        <strain evidence="3">Y</strain>
    </source>
</reference>
<evidence type="ECO:0000313" key="3">
    <source>
        <dbReference type="Proteomes" id="UP000192050"/>
    </source>
</evidence>
<feature type="transmembrane region" description="Helical" evidence="1">
    <location>
        <begin position="21"/>
        <end position="43"/>
    </location>
</feature>
<keyword evidence="1" id="KW-0472">Membrane</keyword>
<name>A0A1V0N3Z6_9ARCH</name>
<keyword evidence="1" id="KW-1133">Transmembrane helix</keyword>